<dbReference type="SUPFAM" id="SSF57903">
    <property type="entry name" value="FYVE/PHD zinc finger"/>
    <property type="match status" value="1"/>
</dbReference>
<dbReference type="InterPro" id="IPR013083">
    <property type="entry name" value="Znf_RING/FYVE/PHD"/>
</dbReference>
<protein>
    <recommendedName>
        <fullName evidence="3">PHD-type domain-containing protein</fullName>
    </recommendedName>
</protein>
<dbReference type="CDD" id="cd15489">
    <property type="entry name" value="PHD_SF"/>
    <property type="match status" value="1"/>
</dbReference>
<dbReference type="EMBL" id="ML005205">
    <property type="protein sequence ID" value="RKP19547.1"/>
    <property type="molecule type" value="Genomic_DNA"/>
</dbReference>
<accession>A0A4P9YIZ2</accession>
<sequence>MKVDERIPVVSDLLKEKIAELEKLLSPTGNSNDLSLVSTIENAIRFIKDIKANGDHSSQAKTKSLSVALDKKTLPNCLAYPPPKLAYRPLPKPIPSFLIDQTKGSLELLQNAAEQIEFHRAAKRPKLIQERVTTVCKSCHELERLIYLTSQCSQCGDRYHFKCIRNVNKVTQEMDWSCDSCEEGYSSKA</sequence>
<evidence type="ECO:0000313" key="2">
    <source>
        <dbReference type="Proteomes" id="UP000281549"/>
    </source>
</evidence>
<proteinExistence type="predicted"/>
<evidence type="ECO:0008006" key="3">
    <source>
        <dbReference type="Google" id="ProtNLM"/>
    </source>
</evidence>
<dbReference type="InterPro" id="IPR011011">
    <property type="entry name" value="Znf_FYVE_PHD"/>
</dbReference>
<reference evidence="2" key="1">
    <citation type="journal article" date="2018" name="Nat. Microbiol.">
        <title>Leveraging single-cell genomics to expand the fungal tree of life.</title>
        <authorList>
            <person name="Ahrendt S.R."/>
            <person name="Quandt C.A."/>
            <person name="Ciobanu D."/>
            <person name="Clum A."/>
            <person name="Salamov A."/>
            <person name="Andreopoulos B."/>
            <person name="Cheng J.F."/>
            <person name="Woyke T."/>
            <person name="Pelin A."/>
            <person name="Henrissat B."/>
            <person name="Reynolds N.K."/>
            <person name="Benny G.L."/>
            <person name="Smith M.E."/>
            <person name="James T.Y."/>
            <person name="Grigoriev I.V."/>
        </authorList>
    </citation>
    <scope>NUCLEOTIDE SEQUENCE [LARGE SCALE GENOMIC DNA]</scope>
    <source>
        <strain evidence="2">CSF55</strain>
    </source>
</reference>
<organism evidence="1 2">
    <name type="scientific">Rozella allomycis (strain CSF55)</name>
    <dbReference type="NCBI Taxonomy" id="988480"/>
    <lineage>
        <taxon>Eukaryota</taxon>
        <taxon>Fungi</taxon>
        <taxon>Fungi incertae sedis</taxon>
        <taxon>Cryptomycota</taxon>
        <taxon>Cryptomycota incertae sedis</taxon>
        <taxon>Rozella</taxon>
    </lineage>
</organism>
<dbReference type="Proteomes" id="UP000281549">
    <property type="component" value="Unassembled WGS sequence"/>
</dbReference>
<evidence type="ECO:0000313" key="1">
    <source>
        <dbReference type="EMBL" id="RKP19547.1"/>
    </source>
</evidence>
<gene>
    <name evidence="1" type="ORF">ROZALSC1DRAFT_22200</name>
</gene>
<name>A0A4P9YIZ2_ROZAC</name>
<dbReference type="Gene3D" id="3.30.40.10">
    <property type="entry name" value="Zinc/RING finger domain, C3HC4 (zinc finger)"/>
    <property type="match status" value="1"/>
</dbReference>
<dbReference type="AlphaFoldDB" id="A0A4P9YIZ2"/>